<dbReference type="Proteomes" id="UP000624709">
    <property type="component" value="Unassembled WGS sequence"/>
</dbReference>
<name>A0ABQ4BRU5_9ACTN</name>
<proteinExistence type="predicted"/>
<gene>
    <name evidence="1" type="ORF">Apa02nite_094730</name>
</gene>
<reference evidence="1 2" key="1">
    <citation type="submission" date="2021-01" db="EMBL/GenBank/DDBJ databases">
        <title>Whole genome shotgun sequence of Actinoplanes palleronii NBRC 14916.</title>
        <authorList>
            <person name="Komaki H."/>
            <person name="Tamura T."/>
        </authorList>
    </citation>
    <scope>NUCLEOTIDE SEQUENCE [LARGE SCALE GENOMIC DNA]</scope>
    <source>
        <strain evidence="1 2">NBRC 14916</strain>
    </source>
</reference>
<sequence length="110" mass="12036">MSAFNIVVVPEAETCLRCGSEITREVQFSYGDRRAHRYTVGEALRWGGNDLGLPARLVRVQGYPQVCPVCGLDPGTVYDIVIRDSVIASVALGTSTPYVDADEDFVVVER</sequence>
<accession>A0ABQ4BRU5</accession>
<evidence type="ECO:0000313" key="2">
    <source>
        <dbReference type="Proteomes" id="UP000624709"/>
    </source>
</evidence>
<comment type="caution">
    <text evidence="1">The sequence shown here is derived from an EMBL/GenBank/DDBJ whole genome shotgun (WGS) entry which is preliminary data.</text>
</comment>
<keyword evidence="2" id="KW-1185">Reference proteome</keyword>
<evidence type="ECO:0000313" key="1">
    <source>
        <dbReference type="EMBL" id="GIE73365.1"/>
    </source>
</evidence>
<protein>
    <submittedName>
        <fullName evidence="1">Uncharacterized protein</fullName>
    </submittedName>
</protein>
<organism evidence="1 2">
    <name type="scientific">Actinoplanes palleronii</name>
    <dbReference type="NCBI Taxonomy" id="113570"/>
    <lineage>
        <taxon>Bacteria</taxon>
        <taxon>Bacillati</taxon>
        <taxon>Actinomycetota</taxon>
        <taxon>Actinomycetes</taxon>
        <taxon>Micromonosporales</taxon>
        <taxon>Micromonosporaceae</taxon>
        <taxon>Actinoplanes</taxon>
    </lineage>
</organism>
<dbReference type="RefSeq" id="WP_203830970.1">
    <property type="nucleotide sequence ID" value="NZ_BAAATY010000063.1"/>
</dbReference>
<dbReference type="EMBL" id="BOMS01000171">
    <property type="protein sequence ID" value="GIE73365.1"/>
    <property type="molecule type" value="Genomic_DNA"/>
</dbReference>